<reference evidence="1 2" key="1">
    <citation type="journal article" date="2024" name="Ann. Entomol. Soc. Am.">
        <title>Genomic analyses of the southern and eastern yellowjacket wasps (Hymenoptera: Vespidae) reveal evolutionary signatures of social life.</title>
        <authorList>
            <person name="Catto M.A."/>
            <person name="Caine P.B."/>
            <person name="Orr S.E."/>
            <person name="Hunt B.G."/>
            <person name="Goodisman M.A.D."/>
        </authorList>
    </citation>
    <scope>NUCLEOTIDE SEQUENCE [LARGE SCALE GENOMIC DNA]</scope>
    <source>
        <strain evidence="1">232</strain>
        <tissue evidence="1">Head and thorax</tissue>
    </source>
</reference>
<dbReference type="Proteomes" id="UP001607303">
    <property type="component" value="Unassembled WGS sequence"/>
</dbReference>
<name>A0ABD2B9F5_VESMC</name>
<comment type="caution">
    <text evidence="1">The sequence shown here is derived from an EMBL/GenBank/DDBJ whole genome shotgun (WGS) entry which is preliminary data.</text>
</comment>
<proteinExistence type="predicted"/>
<organism evidence="1 2">
    <name type="scientific">Vespula maculifrons</name>
    <name type="common">Eastern yellow jacket</name>
    <name type="synonym">Wasp</name>
    <dbReference type="NCBI Taxonomy" id="7453"/>
    <lineage>
        <taxon>Eukaryota</taxon>
        <taxon>Metazoa</taxon>
        <taxon>Ecdysozoa</taxon>
        <taxon>Arthropoda</taxon>
        <taxon>Hexapoda</taxon>
        <taxon>Insecta</taxon>
        <taxon>Pterygota</taxon>
        <taxon>Neoptera</taxon>
        <taxon>Endopterygota</taxon>
        <taxon>Hymenoptera</taxon>
        <taxon>Apocrita</taxon>
        <taxon>Aculeata</taxon>
        <taxon>Vespoidea</taxon>
        <taxon>Vespidae</taxon>
        <taxon>Vespinae</taxon>
        <taxon>Vespula</taxon>
    </lineage>
</organism>
<sequence>MIYCFGTIVCISPNTSQLSLFFNATIESLRTEICLNFIDDGIVNLPRSKTCEDVAGFNLDNKEITKDSFAYCRNTVLFYECTSRRFKYSINDLTTSVHIEGYVRGSRMV</sequence>
<keyword evidence="2" id="KW-1185">Reference proteome</keyword>
<dbReference type="EMBL" id="JAYRBN010000096">
    <property type="protein sequence ID" value="KAL2729372.1"/>
    <property type="molecule type" value="Genomic_DNA"/>
</dbReference>
<evidence type="ECO:0000313" key="2">
    <source>
        <dbReference type="Proteomes" id="UP001607303"/>
    </source>
</evidence>
<gene>
    <name evidence="1" type="ORF">V1477_016452</name>
</gene>
<accession>A0ABD2B9F5</accession>
<dbReference type="AlphaFoldDB" id="A0ABD2B9F5"/>
<evidence type="ECO:0000313" key="1">
    <source>
        <dbReference type="EMBL" id="KAL2729372.1"/>
    </source>
</evidence>
<protein>
    <submittedName>
        <fullName evidence="1">Uncharacterized protein</fullName>
    </submittedName>
</protein>